<reference evidence="7 8" key="1">
    <citation type="journal article" date="2017" name="Antonie Van Leeuwenhoek">
        <title>Rhizobium rhizosphaerae sp. nov., a novel species isolated from rice rhizosphere.</title>
        <authorList>
            <person name="Zhao J.J."/>
            <person name="Zhang J."/>
            <person name="Zhang R.J."/>
            <person name="Zhang C.W."/>
            <person name="Yin H.Q."/>
            <person name="Zhang X.X."/>
        </authorList>
    </citation>
    <scope>NUCLEOTIDE SEQUENCE [LARGE SCALE GENOMIC DNA]</scope>
    <source>
        <strain evidence="7 8">E3</strain>
    </source>
</reference>
<evidence type="ECO:0000313" key="7">
    <source>
        <dbReference type="EMBL" id="GAC16080.1"/>
    </source>
</evidence>
<comment type="subcellular location">
    <subcellularLocation>
        <location evidence="1">Periplasm</location>
    </subcellularLocation>
</comment>
<dbReference type="Gene3D" id="1.20.120.1490">
    <property type="match status" value="2"/>
</dbReference>
<evidence type="ECO:0000256" key="6">
    <source>
        <dbReference type="SAM" id="MobiDB-lite"/>
    </source>
</evidence>
<dbReference type="eggNOG" id="COG3678">
    <property type="taxonomic scope" value="Bacteria"/>
</dbReference>
<dbReference type="OrthoDB" id="6385201at2"/>
<dbReference type="Proteomes" id="UP000006334">
    <property type="component" value="Unassembled WGS sequence"/>
</dbReference>
<dbReference type="InterPro" id="IPR012899">
    <property type="entry name" value="LTXXQ"/>
</dbReference>
<feature type="compositionally biased region" description="Basic and acidic residues" evidence="6">
    <location>
        <begin position="134"/>
        <end position="149"/>
    </location>
</feature>
<evidence type="ECO:0000256" key="4">
    <source>
        <dbReference type="ARBA" id="ARBA00022764"/>
    </source>
</evidence>
<keyword evidence="5" id="KW-0175">Coiled coil</keyword>
<dbReference type="CDD" id="cd09916">
    <property type="entry name" value="CpxP_like"/>
    <property type="match status" value="1"/>
</dbReference>
<dbReference type="GO" id="GO:0030288">
    <property type="term" value="C:outer membrane-bounded periplasmic space"/>
    <property type="evidence" value="ECO:0007669"/>
    <property type="project" value="TreeGrafter"/>
</dbReference>
<protein>
    <recommendedName>
        <fullName evidence="9">Zinc resistance-associated protein</fullName>
    </recommendedName>
</protein>
<keyword evidence="3" id="KW-0732">Signal</keyword>
<dbReference type="PANTHER" id="PTHR38102:SF1">
    <property type="entry name" value="PERIPLASMIC CHAPERONE SPY"/>
    <property type="match status" value="1"/>
</dbReference>
<proteinExistence type="inferred from homology"/>
<dbReference type="InterPro" id="IPR052211">
    <property type="entry name" value="Cpx_auxiliary_protein"/>
</dbReference>
<comment type="similarity">
    <text evidence="2">Belongs to the CpxP/Spy family.</text>
</comment>
<organism evidence="7 8">
    <name type="scientific">Aliiglaciecola lipolytica E3</name>
    <dbReference type="NCBI Taxonomy" id="1127673"/>
    <lineage>
        <taxon>Bacteria</taxon>
        <taxon>Pseudomonadati</taxon>
        <taxon>Pseudomonadota</taxon>
        <taxon>Gammaproteobacteria</taxon>
        <taxon>Alteromonadales</taxon>
        <taxon>Alteromonadaceae</taxon>
        <taxon>Aliiglaciecola</taxon>
    </lineage>
</organism>
<evidence type="ECO:0000256" key="2">
    <source>
        <dbReference type="ARBA" id="ARBA00008441"/>
    </source>
</evidence>
<comment type="caution">
    <text evidence="7">The sequence shown here is derived from an EMBL/GenBank/DDBJ whole genome shotgun (WGS) entry which is preliminary data.</text>
</comment>
<dbReference type="AlphaFoldDB" id="K6YXW5"/>
<evidence type="ECO:0000256" key="5">
    <source>
        <dbReference type="SAM" id="Coils"/>
    </source>
</evidence>
<feature type="coiled-coil region" evidence="5">
    <location>
        <begin position="56"/>
        <end position="83"/>
    </location>
</feature>
<dbReference type="RefSeq" id="WP_008845883.1">
    <property type="nucleotide sequence ID" value="NZ_BAEN01000065.1"/>
</dbReference>
<evidence type="ECO:0000313" key="8">
    <source>
        <dbReference type="Proteomes" id="UP000006334"/>
    </source>
</evidence>
<keyword evidence="8" id="KW-1185">Reference proteome</keyword>
<gene>
    <name evidence="7" type="ORF">GLIP_3466</name>
</gene>
<evidence type="ECO:0000256" key="3">
    <source>
        <dbReference type="ARBA" id="ARBA00022729"/>
    </source>
</evidence>
<evidence type="ECO:0008006" key="9">
    <source>
        <dbReference type="Google" id="ProtNLM"/>
    </source>
</evidence>
<dbReference type="GO" id="GO:0051082">
    <property type="term" value="F:unfolded protein binding"/>
    <property type="evidence" value="ECO:0007669"/>
    <property type="project" value="TreeGrafter"/>
</dbReference>
<accession>K6YXW5</accession>
<keyword evidence="4" id="KW-0574">Periplasm</keyword>
<feature type="compositionally biased region" description="Basic residues" evidence="6">
    <location>
        <begin position="255"/>
        <end position="271"/>
    </location>
</feature>
<feature type="region of interest" description="Disordered" evidence="6">
    <location>
        <begin position="130"/>
        <end position="156"/>
    </location>
</feature>
<sequence>MKSKMIFSKTIIAIAAIAAITAFGIQAHERSDFPMRAMFKKLDLSEQQKQDVRTIMQQSKEDRKIYQQDLRDIEQQLKSLIRSTSWEQDKVTALLERKQMIRSETDLASATKRNAVWNALDPDQQQKLIAMSEKGSERKGKKEKAGDKKDKRHSPMKMFKRLDLSEEQSAKIKALFEQQKASMKAQRETIKGFRDQTMSIVRSADFDQSAWTAVNQEMSSAHLQMAADMAYVRHQIWNILDAEQQAKMAKMDDKRKHRKGGDKQRKGKDKRHHGDDR</sequence>
<evidence type="ECO:0000256" key="1">
    <source>
        <dbReference type="ARBA" id="ARBA00004418"/>
    </source>
</evidence>
<dbReference type="PANTHER" id="PTHR38102">
    <property type="entry name" value="PERIPLASMIC CHAPERONE SPY"/>
    <property type="match status" value="1"/>
</dbReference>
<dbReference type="STRING" id="1127673.GLIP_3466"/>
<dbReference type="EMBL" id="BAEN01000065">
    <property type="protein sequence ID" value="GAC16080.1"/>
    <property type="molecule type" value="Genomic_DNA"/>
</dbReference>
<name>K6YXW5_9ALTE</name>
<feature type="region of interest" description="Disordered" evidence="6">
    <location>
        <begin position="246"/>
        <end position="277"/>
    </location>
</feature>
<dbReference type="Pfam" id="PF07813">
    <property type="entry name" value="LTXXQ"/>
    <property type="match status" value="2"/>
</dbReference>